<dbReference type="AlphaFoldDB" id="A0A841DBI7"/>
<reference evidence="2 3" key="1">
    <citation type="submission" date="2020-08" db="EMBL/GenBank/DDBJ databases">
        <title>Genomic Encyclopedia of Type Strains, Phase III (KMG-III): the genomes of soil and plant-associated and newly described type strains.</title>
        <authorList>
            <person name="Whitman W."/>
        </authorList>
    </citation>
    <scope>NUCLEOTIDE SEQUENCE [LARGE SCALE GENOMIC DNA]</scope>
    <source>
        <strain evidence="2 3">CECT 3303</strain>
    </source>
</reference>
<sequence>MTHQRHRCFAGGTSAGAVLDGDVEDPGDAETVLEHAVERGPAGRAEVLDDGGVIGQALPVGGDLVGVLAADGDEERPVAGVGERDEVAAEDGLVELQRRAGVVLEVQRYLAKNPGRSRPGGIASLSSTGRWSGRL</sequence>
<evidence type="ECO:0000256" key="1">
    <source>
        <dbReference type="SAM" id="MobiDB-lite"/>
    </source>
</evidence>
<feature type="compositionally biased region" description="Polar residues" evidence="1">
    <location>
        <begin position="124"/>
        <end position="135"/>
    </location>
</feature>
<dbReference type="EMBL" id="JACHJJ010000018">
    <property type="protein sequence ID" value="MBB5965658.1"/>
    <property type="molecule type" value="Genomic_DNA"/>
</dbReference>
<keyword evidence="3" id="KW-1185">Reference proteome</keyword>
<feature type="region of interest" description="Disordered" evidence="1">
    <location>
        <begin position="113"/>
        <end position="135"/>
    </location>
</feature>
<gene>
    <name evidence="2" type="ORF">FHS22_004948</name>
</gene>
<accession>A0A841DBI7</accession>
<organism evidence="2 3">
    <name type="scientific">Planomonospora venezuelensis</name>
    <dbReference type="NCBI Taxonomy" id="1999"/>
    <lineage>
        <taxon>Bacteria</taxon>
        <taxon>Bacillati</taxon>
        <taxon>Actinomycetota</taxon>
        <taxon>Actinomycetes</taxon>
        <taxon>Streptosporangiales</taxon>
        <taxon>Streptosporangiaceae</taxon>
        <taxon>Planomonospora</taxon>
    </lineage>
</organism>
<dbReference type="RefSeq" id="WP_425567356.1">
    <property type="nucleotide sequence ID" value="NZ_BAAAWZ010000001.1"/>
</dbReference>
<name>A0A841DBI7_PLAVE</name>
<comment type="caution">
    <text evidence="2">The sequence shown here is derived from an EMBL/GenBank/DDBJ whole genome shotgun (WGS) entry which is preliminary data.</text>
</comment>
<evidence type="ECO:0000313" key="3">
    <source>
        <dbReference type="Proteomes" id="UP000562352"/>
    </source>
</evidence>
<protein>
    <submittedName>
        <fullName evidence="2">Uncharacterized protein</fullName>
    </submittedName>
</protein>
<dbReference type="Proteomes" id="UP000562352">
    <property type="component" value="Unassembled WGS sequence"/>
</dbReference>
<evidence type="ECO:0000313" key="2">
    <source>
        <dbReference type="EMBL" id="MBB5965658.1"/>
    </source>
</evidence>
<proteinExistence type="predicted"/>